<reference evidence="1" key="1">
    <citation type="journal article" date="2018" name="Data Brief">
        <title>Genome sequence data from 17 accessions of Ensete ventricosum, a staple food crop for millions in Ethiopia.</title>
        <authorList>
            <person name="Yemataw Z."/>
            <person name="Muzemil S."/>
            <person name="Ambachew D."/>
            <person name="Tripathi L."/>
            <person name="Tesfaye K."/>
            <person name="Chala A."/>
            <person name="Farbos A."/>
            <person name="O'Neill P."/>
            <person name="Moore K."/>
            <person name="Grant M."/>
            <person name="Studholme D.J."/>
        </authorList>
    </citation>
    <scope>NUCLEOTIDE SEQUENCE [LARGE SCALE GENOMIC DNA]</scope>
    <source>
        <tissue evidence="1">Leaf</tissue>
    </source>
</reference>
<gene>
    <name evidence="1" type="ORF">BHM03_00028090</name>
</gene>
<dbReference type="Proteomes" id="UP000290560">
    <property type="component" value="Unassembled WGS sequence"/>
</dbReference>
<dbReference type="AlphaFoldDB" id="A0A444EL33"/>
<evidence type="ECO:0000313" key="1">
    <source>
        <dbReference type="EMBL" id="RZR73782.1"/>
    </source>
</evidence>
<name>A0A444EL33_ENSVE</name>
<protein>
    <submittedName>
        <fullName evidence="1">Uncharacterized protein</fullName>
    </submittedName>
</protein>
<sequence>MLTLQPLLRIFEPILKNASKELLHGSHTRAVSISTPSNGGIMKFAKKQLSCLGCKAVIGLDICIQKGMTLNLLFKFCFCWLHASVHALFVRCSDCCEMFTVSELEMLFGRLWTQCQECQGSLHQDVLCTRCTHVIFLPLAALFNIQISSKLNDDVSFVTVVIAPSFTEGRKHKRIWPKLRCNLIGGIFEPTESWLMVNSVCLV</sequence>
<accession>A0A444EL33</accession>
<dbReference type="EMBL" id="KV876018">
    <property type="protein sequence ID" value="RZR73782.1"/>
    <property type="molecule type" value="Genomic_DNA"/>
</dbReference>
<proteinExistence type="predicted"/>
<organism evidence="1">
    <name type="scientific">Ensete ventricosum</name>
    <name type="common">Abyssinian banana</name>
    <name type="synonym">Musa ensete</name>
    <dbReference type="NCBI Taxonomy" id="4639"/>
    <lineage>
        <taxon>Eukaryota</taxon>
        <taxon>Viridiplantae</taxon>
        <taxon>Streptophyta</taxon>
        <taxon>Embryophyta</taxon>
        <taxon>Tracheophyta</taxon>
        <taxon>Spermatophyta</taxon>
        <taxon>Magnoliopsida</taxon>
        <taxon>Liliopsida</taxon>
        <taxon>Zingiberales</taxon>
        <taxon>Musaceae</taxon>
        <taxon>Ensete</taxon>
    </lineage>
</organism>